<dbReference type="Proteomes" id="UP001186944">
    <property type="component" value="Unassembled WGS sequence"/>
</dbReference>
<evidence type="ECO:0000256" key="1">
    <source>
        <dbReference type="ARBA" id="ARBA00022801"/>
    </source>
</evidence>
<feature type="compositionally biased region" description="Low complexity" evidence="2">
    <location>
        <begin position="190"/>
        <end position="199"/>
    </location>
</feature>
<proteinExistence type="predicted"/>
<evidence type="ECO:0000313" key="5">
    <source>
        <dbReference type="Proteomes" id="UP001186944"/>
    </source>
</evidence>
<organism evidence="4 5">
    <name type="scientific">Pinctada imbricata</name>
    <name type="common">Atlantic pearl-oyster</name>
    <name type="synonym">Pinctada martensii</name>
    <dbReference type="NCBI Taxonomy" id="66713"/>
    <lineage>
        <taxon>Eukaryota</taxon>
        <taxon>Metazoa</taxon>
        <taxon>Spiralia</taxon>
        <taxon>Lophotrochozoa</taxon>
        <taxon>Mollusca</taxon>
        <taxon>Bivalvia</taxon>
        <taxon>Autobranchia</taxon>
        <taxon>Pteriomorphia</taxon>
        <taxon>Pterioida</taxon>
        <taxon>Pterioidea</taxon>
        <taxon>Pteriidae</taxon>
        <taxon>Pinctada</taxon>
    </lineage>
</organism>
<name>A0AA88YRH9_PINIB</name>
<keyword evidence="5" id="KW-1185">Reference proteome</keyword>
<accession>A0AA88YRH9</accession>
<protein>
    <recommendedName>
        <fullName evidence="3">Peptidase A2 domain-containing protein</fullName>
    </recommendedName>
</protein>
<dbReference type="Gene3D" id="2.40.70.10">
    <property type="entry name" value="Acid Proteases"/>
    <property type="match status" value="1"/>
</dbReference>
<dbReference type="AlphaFoldDB" id="A0AA88YRH9"/>
<sequence length="343" mass="39671">MPKFNPPETFDFSKPSDWPEWKQRFLRYRTASKLHKEDEDIQISSLIYVMGLQAEHVFKSFVYSVDEDQTKYEDVMKKFDSYFVPKRNVIHERAKFHMRTQGQGESVETFIGSLHELAEHCEFDNKSEVIRDRLVIGIRDKEVSEKLQLQADLTLDKACEMARNSELVKSQIKDLQSHNLDAVKTHNRTQGANARFRQGQGRGRGNKPQQRKPASYPVCDRCNRKHPANQCPAFGQQCRKCKNLHHFAICCKTKMKQKACNEIQQQNDDFDDETYFLGSIENNSDTEPWYVNLKVNNRILSFKIDTGADVSVISEATYKHLRPKPNLVPIRSTLSSPGGVLHC</sequence>
<feature type="region of interest" description="Disordered" evidence="2">
    <location>
        <begin position="187"/>
        <end position="214"/>
    </location>
</feature>
<dbReference type="PANTHER" id="PTHR33198:SF20">
    <property type="entry name" value="RETROTRANSPOSON GAG DOMAIN-CONTAINING PROTEIN"/>
    <property type="match status" value="1"/>
</dbReference>
<dbReference type="PROSITE" id="PS50175">
    <property type="entry name" value="ASP_PROT_RETROV"/>
    <property type="match status" value="1"/>
</dbReference>
<dbReference type="PANTHER" id="PTHR33198">
    <property type="entry name" value="ANK_REP_REGION DOMAIN-CONTAINING PROTEIN-RELATED"/>
    <property type="match status" value="1"/>
</dbReference>
<dbReference type="InterPro" id="IPR021109">
    <property type="entry name" value="Peptidase_aspartic_dom_sf"/>
</dbReference>
<evidence type="ECO:0000259" key="3">
    <source>
        <dbReference type="PROSITE" id="PS50175"/>
    </source>
</evidence>
<reference evidence="4" key="1">
    <citation type="submission" date="2019-08" db="EMBL/GenBank/DDBJ databases">
        <title>The improved chromosome-level genome for the pearl oyster Pinctada fucata martensii using PacBio sequencing and Hi-C.</title>
        <authorList>
            <person name="Zheng Z."/>
        </authorList>
    </citation>
    <scope>NUCLEOTIDE SEQUENCE</scope>
    <source>
        <strain evidence="4">ZZ-2019</strain>
        <tissue evidence="4">Adductor muscle</tissue>
    </source>
</reference>
<dbReference type="InterPro" id="IPR001995">
    <property type="entry name" value="Peptidase_A2_cat"/>
</dbReference>
<dbReference type="EMBL" id="VSWD01000002">
    <property type="protein sequence ID" value="KAK3106947.1"/>
    <property type="molecule type" value="Genomic_DNA"/>
</dbReference>
<evidence type="ECO:0000313" key="4">
    <source>
        <dbReference type="EMBL" id="KAK3106947.1"/>
    </source>
</evidence>
<dbReference type="GO" id="GO:0004190">
    <property type="term" value="F:aspartic-type endopeptidase activity"/>
    <property type="evidence" value="ECO:0007669"/>
    <property type="project" value="InterPro"/>
</dbReference>
<gene>
    <name evidence="4" type="ORF">FSP39_003645</name>
</gene>
<dbReference type="GO" id="GO:0006508">
    <property type="term" value="P:proteolysis"/>
    <property type="evidence" value="ECO:0007669"/>
    <property type="project" value="InterPro"/>
</dbReference>
<comment type="caution">
    <text evidence="4">The sequence shown here is derived from an EMBL/GenBank/DDBJ whole genome shotgun (WGS) entry which is preliminary data.</text>
</comment>
<evidence type="ECO:0000256" key="2">
    <source>
        <dbReference type="SAM" id="MobiDB-lite"/>
    </source>
</evidence>
<dbReference type="SUPFAM" id="SSF50630">
    <property type="entry name" value="Acid proteases"/>
    <property type="match status" value="1"/>
</dbReference>
<keyword evidence="1" id="KW-0378">Hydrolase</keyword>
<feature type="domain" description="Peptidase A2" evidence="3">
    <location>
        <begin position="300"/>
        <end position="343"/>
    </location>
</feature>